<organism evidence="3 4">
    <name type="scientific">Halteria grandinella</name>
    <dbReference type="NCBI Taxonomy" id="5974"/>
    <lineage>
        <taxon>Eukaryota</taxon>
        <taxon>Sar</taxon>
        <taxon>Alveolata</taxon>
        <taxon>Ciliophora</taxon>
        <taxon>Intramacronucleata</taxon>
        <taxon>Spirotrichea</taxon>
        <taxon>Stichotrichia</taxon>
        <taxon>Sporadotrichida</taxon>
        <taxon>Halteriidae</taxon>
        <taxon>Halteria</taxon>
    </lineage>
</organism>
<protein>
    <recommendedName>
        <fullName evidence="2">Mic1 domain-containing protein</fullName>
    </recommendedName>
</protein>
<evidence type="ECO:0000259" key="2">
    <source>
        <dbReference type="Pfam" id="PF07035"/>
    </source>
</evidence>
<dbReference type="Proteomes" id="UP000785679">
    <property type="component" value="Unassembled WGS sequence"/>
</dbReference>
<name>A0A8J8P1F8_HALGN</name>
<proteinExistence type="predicted"/>
<dbReference type="PANTHER" id="PTHR12897:SF4">
    <property type="entry name" value="REGULATOR OF MON1-CCZ1 COMPLEX"/>
    <property type="match status" value="1"/>
</dbReference>
<dbReference type="GO" id="GO:0031902">
    <property type="term" value="C:late endosome membrane"/>
    <property type="evidence" value="ECO:0007669"/>
    <property type="project" value="TreeGrafter"/>
</dbReference>
<feature type="compositionally biased region" description="Low complexity" evidence="1">
    <location>
        <begin position="34"/>
        <end position="47"/>
    </location>
</feature>
<dbReference type="PANTHER" id="PTHR12897">
    <property type="entry name" value="COLON CANCER-ASSOCIATED PROTEIN MIC1"/>
    <property type="match status" value="1"/>
</dbReference>
<dbReference type="GO" id="GO:0035658">
    <property type="term" value="C:Mon1-Ccz1 complex"/>
    <property type="evidence" value="ECO:0007669"/>
    <property type="project" value="InterPro"/>
</dbReference>
<feature type="compositionally biased region" description="Polar residues" evidence="1">
    <location>
        <begin position="513"/>
        <end position="530"/>
    </location>
</feature>
<gene>
    <name evidence="3" type="ORF">FGO68_gene10755</name>
</gene>
<dbReference type="OrthoDB" id="305976at2759"/>
<feature type="domain" description="Mic1" evidence="2">
    <location>
        <begin position="839"/>
        <end position="892"/>
    </location>
</feature>
<feature type="region of interest" description="Disordered" evidence="1">
    <location>
        <begin position="799"/>
        <end position="837"/>
    </location>
</feature>
<feature type="compositionally biased region" description="Basic residues" evidence="1">
    <location>
        <begin position="802"/>
        <end position="811"/>
    </location>
</feature>
<feature type="domain" description="Mic1" evidence="2">
    <location>
        <begin position="729"/>
        <end position="803"/>
    </location>
</feature>
<accession>A0A8J8P1F8</accession>
<dbReference type="EMBL" id="RRYP01003330">
    <property type="protein sequence ID" value="TNV83906.1"/>
    <property type="molecule type" value="Genomic_DNA"/>
</dbReference>
<reference evidence="3" key="1">
    <citation type="submission" date="2019-06" db="EMBL/GenBank/DDBJ databases">
        <authorList>
            <person name="Zheng W."/>
        </authorList>
    </citation>
    <scope>NUCLEOTIDE SEQUENCE</scope>
    <source>
        <strain evidence="3">QDHG01</strain>
    </source>
</reference>
<evidence type="ECO:0000256" key="1">
    <source>
        <dbReference type="SAM" id="MobiDB-lite"/>
    </source>
</evidence>
<dbReference type="InterPro" id="IPR040371">
    <property type="entry name" value="RMC1"/>
</dbReference>
<evidence type="ECO:0000313" key="4">
    <source>
        <dbReference type="Proteomes" id="UP000785679"/>
    </source>
</evidence>
<dbReference type="InterPro" id="IPR009755">
    <property type="entry name" value="RMC1_C"/>
</dbReference>
<feature type="region of interest" description="Disordered" evidence="1">
    <location>
        <begin position="32"/>
        <end position="55"/>
    </location>
</feature>
<dbReference type="Pfam" id="PF07035">
    <property type="entry name" value="RMC1_C"/>
    <property type="match status" value="2"/>
</dbReference>
<dbReference type="AlphaFoldDB" id="A0A8J8P1F8"/>
<feature type="region of interest" description="Disordered" evidence="1">
    <location>
        <begin position="499"/>
        <end position="530"/>
    </location>
</feature>
<comment type="caution">
    <text evidence="3">The sequence shown here is derived from an EMBL/GenBank/DDBJ whole genome shotgun (WGS) entry which is preliminary data.</text>
</comment>
<dbReference type="GO" id="GO:0005765">
    <property type="term" value="C:lysosomal membrane"/>
    <property type="evidence" value="ECO:0007669"/>
    <property type="project" value="TreeGrafter"/>
</dbReference>
<dbReference type="GO" id="GO:0010506">
    <property type="term" value="P:regulation of autophagy"/>
    <property type="evidence" value="ECO:0007669"/>
    <property type="project" value="InterPro"/>
</dbReference>
<evidence type="ECO:0000313" key="3">
    <source>
        <dbReference type="EMBL" id="TNV83906.1"/>
    </source>
</evidence>
<sequence>MKYRSNILQYIFTMDLNCLITDKHPSPFRLVHFTNPSIQPTQQSPQTKSEDGGASSYLSQSDVFFDSFSNTLTQYTDGQFVIQEMHDAKFGLGTKATKIHLQAHYQKINALAVHPSKRCLALSLNENVLTLLFFSDDAAEEVKLTFSKAKVIHAFTFCGGTDDFNFFVVTNLSIDIYRVDIAGMKARIVKNIALELPTSCTDPQIYVEPLTATVVAIDAKSTTVYPYFLHLQEQGPQSVRGQSFKLDLSQVIHSHKEAGGSSIGLNDSVMNDSRASMASQSRPSARASIALKARQLLSGAPKASQLFPGGKVPFTPYTGNKNLLHIKQALDKAQYQQPYLSENYVPKRGQHQVLLSTVYNKVVMFHMAPLSLGGAVVTLYELDPSFSYKNQQTIPLTTFNGAQQLLQMQLIENLLVVHNMDEQTTQCYDLKLGSTEYTECLLKDHLTIDVSKVKKGRTLGYYLQKDEKTSNDDGYKLIDEVILQVAEEAKVVTDQPSETIAQTNETAEEGTSLIDTTQPTTTPESVPVTQPYDENTTIYVEPMYLLSLHPGGVTHCMTLHLSLKKLCETAVNSGKCLLALINRQRNKALLLSKLKESLVNQSLSLLDASKIFYRLAAIYKQASVERQAVKRREVKEAERPLFAAFGELMSHPAFESTVQQWLRLSRLRACTALSGTWFNQWLMEYATPAARVLSGEVIVFQNELIEIFKHLILQNDAGQNAGGVKNRLRPVYITGALTEFLRSLMEHQIPQQPVLQNLLIKHVLDNKDYNAFHQLLQYHVLTENLELARTLVNLGSNEARRSQHNAHKFKSATKPEDKKQESDDEDEADAPPTTAGYYYEPAYQSGLDMLKKLKSYEEIVVALINEGLTLRALNFAQQYNVHSMKLSSFLECVEMLREEGRMQEAEVLMKRITEVRKYDQVKGQTEGEHMAILVEE</sequence>
<keyword evidence="4" id="KW-1185">Reference proteome</keyword>